<proteinExistence type="predicted"/>
<protein>
    <submittedName>
        <fullName evidence="1">Uncharacterized protein</fullName>
    </submittedName>
</protein>
<dbReference type="STRING" id="33960.TY91_00835"/>
<dbReference type="Proteomes" id="UP000051845">
    <property type="component" value="Unassembled WGS sequence"/>
</dbReference>
<dbReference type="EMBL" id="AYYR01000093">
    <property type="protein sequence ID" value="KRM74197.1"/>
    <property type="molecule type" value="Genomic_DNA"/>
</dbReference>
<dbReference type="AlphaFoldDB" id="A0A0R2B5H0"/>
<reference evidence="1 2" key="1">
    <citation type="journal article" date="2015" name="Genome Announc.">
        <title>Expanding the biotechnology potential of lactobacilli through comparative genomics of 213 strains and associated genera.</title>
        <authorList>
            <person name="Sun Z."/>
            <person name="Harris H.M."/>
            <person name="McCann A."/>
            <person name="Guo C."/>
            <person name="Argimon S."/>
            <person name="Zhang W."/>
            <person name="Yang X."/>
            <person name="Jeffery I.B."/>
            <person name="Cooney J.C."/>
            <person name="Kagawa T.F."/>
            <person name="Liu W."/>
            <person name="Song Y."/>
            <person name="Salvetti E."/>
            <person name="Wrobel A."/>
            <person name="Rasinkangas P."/>
            <person name="Parkhill J."/>
            <person name="Rea M.C."/>
            <person name="O'Sullivan O."/>
            <person name="Ritari J."/>
            <person name="Douillard F.P."/>
            <person name="Paul Ross R."/>
            <person name="Yang R."/>
            <person name="Briner A.E."/>
            <person name="Felis G.E."/>
            <person name="de Vos W.M."/>
            <person name="Barrangou R."/>
            <person name="Klaenhammer T.R."/>
            <person name="Caufield P.W."/>
            <person name="Cui Y."/>
            <person name="Zhang H."/>
            <person name="O'Toole P.W."/>
        </authorList>
    </citation>
    <scope>NUCLEOTIDE SEQUENCE [LARGE SCALE GENOMIC DNA]</scope>
    <source>
        <strain evidence="1 2">DSM 20515</strain>
    </source>
</reference>
<accession>A0A0R2B5H0</accession>
<evidence type="ECO:0000313" key="1">
    <source>
        <dbReference type="EMBL" id="KRM74197.1"/>
    </source>
</evidence>
<gene>
    <name evidence="1" type="ORF">FC82_GL000274</name>
</gene>
<name>A0A0R2B5H0_SECCO</name>
<organism evidence="1 2">
    <name type="scientific">Secundilactobacillus collinoides DSM 20515 = JCM 1123</name>
    <dbReference type="NCBI Taxonomy" id="1423733"/>
    <lineage>
        <taxon>Bacteria</taxon>
        <taxon>Bacillati</taxon>
        <taxon>Bacillota</taxon>
        <taxon>Bacilli</taxon>
        <taxon>Lactobacillales</taxon>
        <taxon>Lactobacillaceae</taxon>
        <taxon>Secundilactobacillus</taxon>
    </lineage>
</organism>
<dbReference type="PATRIC" id="fig|1423733.4.peg.297"/>
<sequence length="119" mass="13929">MIIVVQPGVVVFDELSDSAKQRAVTDFCNFYLKEYKGNNLEIITNFPIQYEVEQINHDIRENRSFKPEELRDFLLTNDNHLFGKVLAAFNLSFLENGALADKTYEAWYQEQYDQIQKGL</sequence>
<comment type="caution">
    <text evidence="1">The sequence shown here is derived from an EMBL/GenBank/DDBJ whole genome shotgun (WGS) entry which is preliminary data.</text>
</comment>
<evidence type="ECO:0000313" key="2">
    <source>
        <dbReference type="Proteomes" id="UP000051845"/>
    </source>
</evidence>